<evidence type="ECO:0000256" key="6">
    <source>
        <dbReference type="ARBA" id="ARBA00023157"/>
    </source>
</evidence>
<evidence type="ECO:0000256" key="3">
    <source>
        <dbReference type="ARBA" id="ARBA00022622"/>
    </source>
</evidence>
<sequence>MNKIMFVGALVLACVVMGQALQCYKCNLGLFGFCSKSKINCTGASDKCYNADGKTGSLLVVQEKGCVPLASCNTTDSNVAFQQVIYSMTKVCCEGELCNSGATTSVSVLAGIGMVTVWLTSLL</sequence>
<dbReference type="Proteomes" id="UP001230051">
    <property type="component" value="Unassembled WGS sequence"/>
</dbReference>
<dbReference type="GO" id="GO:0005886">
    <property type="term" value="C:plasma membrane"/>
    <property type="evidence" value="ECO:0007669"/>
    <property type="project" value="UniProtKB-SubCell"/>
</dbReference>
<evidence type="ECO:0000256" key="2">
    <source>
        <dbReference type="ARBA" id="ARBA00022475"/>
    </source>
</evidence>
<dbReference type="PANTHER" id="PTHR47613:SF1">
    <property type="entry name" value="SPERM ACROSOME MEMBRANE-ASSOCIATED PROTEIN 4"/>
    <property type="match status" value="1"/>
</dbReference>
<proteinExistence type="inferred from homology"/>
<accession>A0AAD8FRU4</accession>
<evidence type="ECO:0000256" key="9">
    <source>
        <dbReference type="ARBA" id="ARBA00029446"/>
    </source>
</evidence>
<feature type="chain" id="PRO_5042190283" evidence="10">
    <location>
        <begin position="21"/>
        <end position="123"/>
    </location>
</feature>
<reference evidence="12" key="1">
    <citation type="submission" date="2022-02" db="EMBL/GenBank/DDBJ databases">
        <title>Atlantic sturgeon de novo genome assembly.</title>
        <authorList>
            <person name="Stock M."/>
            <person name="Klopp C."/>
            <person name="Guiguen Y."/>
            <person name="Cabau C."/>
            <person name="Parinello H."/>
            <person name="Santidrian Yebra-Pimentel E."/>
            <person name="Kuhl H."/>
            <person name="Dirks R.P."/>
            <person name="Guessner J."/>
            <person name="Wuertz S."/>
            <person name="Du K."/>
            <person name="Schartl M."/>
        </authorList>
    </citation>
    <scope>NUCLEOTIDE SEQUENCE</scope>
    <source>
        <strain evidence="12">STURGEONOMICS-FGT-2020</strain>
        <tissue evidence="12">Whole blood</tissue>
    </source>
</reference>
<keyword evidence="8" id="KW-0449">Lipoprotein</keyword>
<dbReference type="InterPro" id="IPR018363">
    <property type="entry name" value="CD59_antigen_CS"/>
</dbReference>
<organism evidence="12 13">
    <name type="scientific">Acipenser oxyrinchus oxyrinchus</name>
    <dbReference type="NCBI Taxonomy" id="40147"/>
    <lineage>
        <taxon>Eukaryota</taxon>
        <taxon>Metazoa</taxon>
        <taxon>Chordata</taxon>
        <taxon>Craniata</taxon>
        <taxon>Vertebrata</taxon>
        <taxon>Euteleostomi</taxon>
        <taxon>Actinopterygii</taxon>
        <taxon>Chondrostei</taxon>
        <taxon>Acipenseriformes</taxon>
        <taxon>Acipenseridae</taxon>
        <taxon>Acipenser</taxon>
    </lineage>
</organism>
<evidence type="ECO:0000313" key="12">
    <source>
        <dbReference type="EMBL" id="KAK1151726.1"/>
    </source>
</evidence>
<evidence type="ECO:0000313" key="13">
    <source>
        <dbReference type="Proteomes" id="UP001230051"/>
    </source>
</evidence>
<evidence type="ECO:0000259" key="11">
    <source>
        <dbReference type="Pfam" id="PF00021"/>
    </source>
</evidence>
<dbReference type="PROSITE" id="PS00983">
    <property type="entry name" value="LY6_UPAR"/>
    <property type="match status" value="1"/>
</dbReference>
<evidence type="ECO:0000256" key="4">
    <source>
        <dbReference type="ARBA" id="ARBA00022729"/>
    </source>
</evidence>
<dbReference type="InterPro" id="IPR046354">
    <property type="entry name" value="SPACA4/Bouncer"/>
</dbReference>
<evidence type="ECO:0000256" key="8">
    <source>
        <dbReference type="ARBA" id="ARBA00023288"/>
    </source>
</evidence>
<dbReference type="SUPFAM" id="SSF57302">
    <property type="entry name" value="Snake toxin-like"/>
    <property type="match status" value="1"/>
</dbReference>
<evidence type="ECO:0000256" key="7">
    <source>
        <dbReference type="ARBA" id="ARBA00023180"/>
    </source>
</evidence>
<dbReference type="Pfam" id="PF00021">
    <property type="entry name" value="UPAR_LY6"/>
    <property type="match status" value="1"/>
</dbReference>
<keyword evidence="13" id="KW-1185">Reference proteome</keyword>
<dbReference type="InterPro" id="IPR016054">
    <property type="entry name" value="LY6_UPA_recep-like"/>
</dbReference>
<dbReference type="Gene3D" id="2.10.60.10">
    <property type="entry name" value="CD59"/>
    <property type="match status" value="1"/>
</dbReference>
<evidence type="ECO:0000256" key="10">
    <source>
        <dbReference type="SAM" id="SignalP"/>
    </source>
</evidence>
<protein>
    <submittedName>
        <fullName evidence="12">Sperm acrosome membrane-associated protein 4-like</fullName>
    </submittedName>
</protein>
<keyword evidence="2" id="KW-1003">Cell membrane</keyword>
<dbReference type="PANTHER" id="PTHR47613">
    <property type="entry name" value="SPERM ACROSOME MEMBRANE-ASSOCIATED PROTEIN 4"/>
    <property type="match status" value="1"/>
</dbReference>
<dbReference type="GO" id="GO:0098552">
    <property type="term" value="C:side of membrane"/>
    <property type="evidence" value="ECO:0007669"/>
    <property type="project" value="UniProtKB-KW"/>
</dbReference>
<comment type="similarity">
    <text evidence="9">Belongs to the SPACA4/bouncer family.</text>
</comment>
<dbReference type="InterPro" id="IPR045860">
    <property type="entry name" value="Snake_toxin-like_sf"/>
</dbReference>
<dbReference type="AlphaFoldDB" id="A0AAD8FRU4"/>
<dbReference type="GO" id="GO:0035036">
    <property type="term" value="P:sperm-egg recognition"/>
    <property type="evidence" value="ECO:0007669"/>
    <property type="project" value="TreeGrafter"/>
</dbReference>
<gene>
    <name evidence="12" type="ORF">AOXY_G32026</name>
</gene>
<keyword evidence="7" id="KW-0325">Glycoprotein</keyword>
<evidence type="ECO:0000256" key="1">
    <source>
        <dbReference type="ARBA" id="ARBA00004609"/>
    </source>
</evidence>
<feature type="signal peptide" evidence="10">
    <location>
        <begin position="1"/>
        <end position="20"/>
    </location>
</feature>
<keyword evidence="3" id="KW-0336">GPI-anchor</keyword>
<dbReference type="EMBL" id="JAGXEW010000050">
    <property type="protein sequence ID" value="KAK1151726.1"/>
    <property type="molecule type" value="Genomic_DNA"/>
</dbReference>
<evidence type="ECO:0000256" key="5">
    <source>
        <dbReference type="ARBA" id="ARBA00023136"/>
    </source>
</evidence>
<feature type="domain" description="UPAR/Ly6" evidence="11">
    <location>
        <begin position="19"/>
        <end position="100"/>
    </location>
</feature>
<keyword evidence="4 10" id="KW-0732">Signal</keyword>
<keyword evidence="6" id="KW-1015">Disulfide bond</keyword>
<comment type="subcellular location">
    <subcellularLocation>
        <location evidence="1">Cell membrane</location>
        <topology evidence="1">Lipid-anchor</topology>
        <topology evidence="1">GPI-anchor</topology>
    </subcellularLocation>
</comment>
<name>A0AAD8FRU4_ACIOX</name>
<keyword evidence="5" id="KW-0472">Membrane</keyword>
<comment type="caution">
    <text evidence="12">The sequence shown here is derived from an EMBL/GenBank/DDBJ whole genome shotgun (WGS) entry which is preliminary data.</text>
</comment>